<dbReference type="AlphaFoldDB" id="A0A8T0L5D6"/>
<comment type="caution">
    <text evidence="1">The sequence shown here is derived from an EMBL/GenBank/DDBJ whole genome shotgun (WGS) entry which is preliminary data.</text>
</comment>
<organism evidence="1 2">
    <name type="scientific">Phaseolus angularis</name>
    <name type="common">Azuki bean</name>
    <name type="synonym">Vigna angularis</name>
    <dbReference type="NCBI Taxonomy" id="3914"/>
    <lineage>
        <taxon>Eukaryota</taxon>
        <taxon>Viridiplantae</taxon>
        <taxon>Streptophyta</taxon>
        <taxon>Embryophyta</taxon>
        <taxon>Tracheophyta</taxon>
        <taxon>Spermatophyta</taxon>
        <taxon>Magnoliopsida</taxon>
        <taxon>eudicotyledons</taxon>
        <taxon>Gunneridae</taxon>
        <taxon>Pentapetalae</taxon>
        <taxon>rosids</taxon>
        <taxon>fabids</taxon>
        <taxon>Fabales</taxon>
        <taxon>Fabaceae</taxon>
        <taxon>Papilionoideae</taxon>
        <taxon>50 kb inversion clade</taxon>
        <taxon>NPAAA clade</taxon>
        <taxon>indigoferoid/millettioid clade</taxon>
        <taxon>Phaseoleae</taxon>
        <taxon>Vigna</taxon>
    </lineage>
</organism>
<evidence type="ECO:0000313" key="2">
    <source>
        <dbReference type="Proteomes" id="UP000743370"/>
    </source>
</evidence>
<protein>
    <submittedName>
        <fullName evidence="1">Uncharacterized protein</fullName>
    </submittedName>
</protein>
<dbReference type="EMBL" id="JABFOF010000001">
    <property type="protein sequence ID" value="KAG2407174.1"/>
    <property type="molecule type" value="Genomic_DNA"/>
</dbReference>
<gene>
    <name evidence="1" type="ORF">HKW66_Vig0019960</name>
</gene>
<accession>A0A8T0L5D6</accession>
<reference evidence="1 2" key="1">
    <citation type="submission" date="2020-05" db="EMBL/GenBank/DDBJ databases">
        <title>Vigna angularis (adzuki bean) Var. LongXiaoDou No. 4 denovo assembly.</title>
        <authorList>
            <person name="Xiang H."/>
        </authorList>
    </citation>
    <scope>NUCLEOTIDE SEQUENCE [LARGE SCALE GENOMIC DNA]</scope>
    <source>
        <tissue evidence="1">Leaf</tissue>
    </source>
</reference>
<evidence type="ECO:0000313" key="1">
    <source>
        <dbReference type="EMBL" id="KAG2407174.1"/>
    </source>
</evidence>
<sequence>MEKRQIRRKYDEIEMEEKAFHPERFQLPHARCDRHDRDTFRFLHAPFETTPALTGFASRGASDSVAT</sequence>
<proteinExistence type="predicted"/>
<name>A0A8T0L5D6_PHAAN</name>
<dbReference type="Proteomes" id="UP000743370">
    <property type="component" value="Unassembled WGS sequence"/>
</dbReference>